<dbReference type="OrthoDB" id="10063670at2759"/>
<gene>
    <name evidence="2" type="ORF">DHEL01_v204299</name>
</gene>
<organism evidence="2 3">
    <name type="scientific">Diaporthe helianthi</name>
    <dbReference type="NCBI Taxonomy" id="158607"/>
    <lineage>
        <taxon>Eukaryota</taxon>
        <taxon>Fungi</taxon>
        <taxon>Dikarya</taxon>
        <taxon>Ascomycota</taxon>
        <taxon>Pezizomycotina</taxon>
        <taxon>Sordariomycetes</taxon>
        <taxon>Sordariomycetidae</taxon>
        <taxon>Diaporthales</taxon>
        <taxon>Diaporthaceae</taxon>
        <taxon>Diaporthe</taxon>
    </lineage>
</organism>
<sequence length="94" mass="9311">MQPIKTIIAAMSIATAVTAGPIGYGICQAGCAAVVTACYAAAGFTFGTVITAAANAVSARPENNSSRLDSTPAVQHLSVSPAQGCGHVPVEMGF</sequence>
<dbReference type="STRING" id="158607.A0A2P5I462"/>
<keyword evidence="1" id="KW-0472">Membrane</keyword>
<keyword evidence="3" id="KW-1185">Reference proteome</keyword>
<keyword evidence="1" id="KW-0812">Transmembrane</keyword>
<comment type="caution">
    <text evidence="2">The sequence shown here is derived from an EMBL/GenBank/DDBJ whole genome shotgun (WGS) entry which is preliminary data.</text>
</comment>
<protein>
    <recommendedName>
        <fullName evidence="4">Zygote-specific protein</fullName>
    </recommendedName>
</protein>
<feature type="transmembrane region" description="Helical" evidence="1">
    <location>
        <begin position="32"/>
        <end position="57"/>
    </location>
</feature>
<feature type="transmembrane region" description="Helical" evidence="1">
    <location>
        <begin position="7"/>
        <end position="26"/>
    </location>
</feature>
<keyword evidence="1" id="KW-1133">Transmembrane helix</keyword>
<proteinExistence type="predicted"/>
<accession>A0A2P5I462</accession>
<evidence type="ECO:0000313" key="2">
    <source>
        <dbReference type="EMBL" id="POS77297.1"/>
    </source>
</evidence>
<reference evidence="2" key="1">
    <citation type="submission" date="2017-09" db="EMBL/GenBank/DDBJ databases">
        <title>Polyketide synthases of a Diaporthe helianthi virulent isolate.</title>
        <authorList>
            <person name="Baroncelli R."/>
        </authorList>
    </citation>
    <scope>NUCLEOTIDE SEQUENCE [LARGE SCALE GENOMIC DNA]</scope>
    <source>
        <strain evidence="2">7/96</strain>
    </source>
</reference>
<dbReference type="PANTHER" id="PTHR37475:SF1">
    <property type="entry name" value="ZYGOTE-SPECIFIC PROTEIN"/>
    <property type="match status" value="1"/>
</dbReference>
<name>A0A2P5I462_DIAHE</name>
<evidence type="ECO:0000256" key="1">
    <source>
        <dbReference type="SAM" id="Phobius"/>
    </source>
</evidence>
<dbReference type="InParanoid" id="A0A2P5I462"/>
<evidence type="ECO:0000313" key="3">
    <source>
        <dbReference type="Proteomes" id="UP000094444"/>
    </source>
</evidence>
<dbReference type="EMBL" id="MAVT02000282">
    <property type="protein sequence ID" value="POS77297.1"/>
    <property type="molecule type" value="Genomic_DNA"/>
</dbReference>
<dbReference type="Proteomes" id="UP000094444">
    <property type="component" value="Unassembled WGS sequence"/>
</dbReference>
<evidence type="ECO:0008006" key="4">
    <source>
        <dbReference type="Google" id="ProtNLM"/>
    </source>
</evidence>
<dbReference type="PANTHER" id="PTHR37475">
    <property type="entry name" value="ZYGOTE-SPECIFIC CLASS V COPY B GENE PROTEIN"/>
    <property type="match status" value="1"/>
</dbReference>
<dbReference type="AlphaFoldDB" id="A0A2P5I462"/>